<dbReference type="PROSITE" id="PS51755">
    <property type="entry name" value="OMPR_PHOB"/>
    <property type="match status" value="1"/>
</dbReference>
<dbReference type="STRING" id="206665.SAMN04488516_10928"/>
<dbReference type="InterPro" id="IPR039420">
    <property type="entry name" value="WalR-like"/>
</dbReference>
<keyword evidence="5 9" id="KW-0238">DNA-binding</keyword>
<keyword evidence="13" id="KW-1185">Reference proteome</keyword>
<evidence type="ECO:0000256" key="4">
    <source>
        <dbReference type="ARBA" id="ARBA00023015"/>
    </source>
</evidence>
<dbReference type="Gene3D" id="1.10.10.10">
    <property type="entry name" value="Winged helix-like DNA-binding domain superfamily/Winged helix DNA-binding domain"/>
    <property type="match status" value="1"/>
</dbReference>
<name>A0A1H0ESD8_9BACT</name>
<dbReference type="EMBL" id="FNIN01000009">
    <property type="protein sequence ID" value="SDN85282.1"/>
    <property type="molecule type" value="Genomic_DNA"/>
</dbReference>
<evidence type="ECO:0000256" key="7">
    <source>
        <dbReference type="ARBA" id="ARBA00024735"/>
    </source>
</evidence>
<dbReference type="GO" id="GO:0000156">
    <property type="term" value="F:phosphorelay response regulator activity"/>
    <property type="evidence" value="ECO:0007669"/>
    <property type="project" value="TreeGrafter"/>
</dbReference>
<feature type="DNA-binding region" description="OmpR/PhoB-type" evidence="9">
    <location>
        <begin position="128"/>
        <end position="224"/>
    </location>
</feature>
<dbReference type="FunFam" id="3.40.50.2300:FF:000001">
    <property type="entry name" value="DNA-binding response regulator PhoB"/>
    <property type="match status" value="1"/>
</dbReference>
<feature type="domain" description="OmpR/PhoB-type" evidence="11">
    <location>
        <begin position="128"/>
        <end position="224"/>
    </location>
</feature>
<feature type="domain" description="Response regulatory" evidence="10">
    <location>
        <begin position="3"/>
        <end position="119"/>
    </location>
</feature>
<evidence type="ECO:0000259" key="10">
    <source>
        <dbReference type="PROSITE" id="PS50110"/>
    </source>
</evidence>
<dbReference type="SUPFAM" id="SSF46894">
    <property type="entry name" value="C-terminal effector domain of the bipartite response regulators"/>
    <property type="match status" value="1"/>
</dbReference>
<organism evidence="12 13">
    <name type="scientific">Desulfonauticus submarinus</name>
    <dbReference type="NCBI Taxonomy" id="206665"/>
    <lineage>
        <taxon>Bacteria</taxon>
        <taxon>Pseudomonadati</taxon>
        <taxon>Thermodesulfobacteriota</taxon>
        <taxon>Desulfovibrionia</taxon>
        <taxon>Desulfovibrionales</taxon>
        <taxon>Desulfonauticaceae</taxon>
        <taxon>Desulfonauticus</taxon>
    </lineage>
</organism>
<dbReference type="SMART" id="SM00862">
    <property type="entry name" value="Trans_reg_C"/>
    <property type="match status" value="1"/>
</dbReference>
<dbReference type="CDD" id="cd00383">
    <property type="entry name" value="trans_reg_C"/>
    <property type="match status" value="1"/>
</dbReference>
<keyword evidence="6" id="KW-0804">Transcription</keyword>
<evidence type="ECO:0000259" key="11">
    <source>
        <dbReference type="PROSITE" id="PS51755"/>
    </source>
</evidence>
<dbReference type="GO" id="GO:0005829">
    <property type="term" value="C:cytosol"/>
    <property type="evidence" value="ECO:0007669"/>
    <property type="project" value="TreeGrafter"/>
</dbReference>
<evidence type="ECO:0000256" key="5">
    <source>
        <dbReference type="ARBA" id="ARBA00023125"/>
    </source>
</evidence>
<protein>
    <recommendedName>
        <fullName evidence="1">Phosphate regulon transcriptional regulatory protein PhoB</fullName>
    </recommendedName>
</protein>
<dbReference type="OrthoDB" id="368799at2"/>
<evidence type="ECO:0000256" key="9">
    <source>
        <dbReference type="PROSITE-ProRule" id="PRU01091"/>
    </source>
</evidence>
<evidence type="ECO:0000256" key="2">
    <source>
        <dbReference type="ARBA" id="ARBA00022553"/>
    </source>
</evidence>
<dbReference type="Pfam" id="PF00072">
    <property type="entry name" value="Response_reg"/>
    <property type="match status" value="1"/>
</dbReference>
<dbReference type="InterPro" id="IPR011006">
    <property type="entry name" value="CheY-like_superfamily"/>
</dbReference>
<evidence type="ECO:0000256" key="8">
    <source>
        <dbReference type="PROSITE-ProRule" id="PRU00169"/>
    </source>
</evidence>
<dbReference type="AlphaFoldDB" id="A0A1H0ESD8"/>
<dbReference type="GO" id="GO:0006355">
    <property type="term" value="P:regulation of DNA-templated transcription"/>
    <property type="evidence" value="ECO:0007669"/>
    <property type="project" value="InterPro"/>
</dbReference>
<dbReference type="SUPFAM" id="SSF52172">
    <property type="entry name" value="CheY-like"/>
    <property type="match status" value="1"/>
</dbReference>
<dbReference type="InterPro" id="IPR016032">
    <property type="entry name" value="Sig_transdc_resp-reg_C-effctor"/>
</dbReference>
<dbReference type="InterPro" id="IPR001867">
    <property type="entry name" value="OmpR/PhoB-type_DNA-bd"/>
</dbReference>
<accession>A0A1H0ESD8</accession>
<comment type="function">
    <text evidence="7">This protein is a positive regulator for the phosphate regulon. Transcription of this operon is positively regulated by PhoB and PhoR when phosphate is limited.</text>
</comment>
<sequence length="225" mass="25790">MKKILIVEDEPDILNLLDLNLQQAGFEVYLASNGIEALEKIKKIHPDLLILDLMLPGIDGLEVCKEIKKDPETASIPVLMLTAKGEEVDRIVGFELGADDYVVKPFSIRELVLRIKAILRRQQEPLTNKVWTYDGLKLDKEKMQFWVDQKEVKLTSTEFKLLTELIVADGKVLSREQLLSRVWGYDFEGYARTVDTHIRRLRKKMGSYADVIETVRGMGYKLKLG</sequence>
<reference evidence="12 13" key="1">
    <citation type="submission" date="2016-10" db="EMBL/GenBank/DDBJ databases">
        <authorList>
            <person name="de Groot N.N."/>
        </authorList>
    </citation>
    <scope>NUCLEOTIDE SEQUENCE [LARGE SCALE GENOMIC DNA]</scope>
    <source>
        <strain evidence="12 13">DSM 15269</strain>
    </source>
</reference>
<dbReference type="Pfam" id="PF00486">
    <property type="entry name" value="Trans_reg_C"/>
    <property type="match status" value="1"/>
</dbReference>
<dbReference type="GO" id="GO:0000976">
    <property type="term" value="F:transcription cis-regulatory region binding"/>
    <property type="evidence" value="ECO:0007669"/>
    <property type="project" value="TreeGrafter"/>
</dbReference>
<evidence type="ECO:0000313" key="12">
    <source>
        <dbReference type="EMBL" id="SDN85282.1"/>
    </source>
</evidence>
<keyword evidence="3" id="KW-0902">Two-component regulatory system</keyword>
<dbReference type="InterPro" id="IPR001789">
    <property type="entry name" value="Sig_transdc_resp-reg_receiver"/>
</dbReference>
<keyword evidence="4" id="KW-0805">Transcription regulation</keyword>
<dbReference type="Gene3D" id="3.40.50.2300">
    <property type="match status" value="1"/>
</dbReference>
<dbReference type="RefSeq" id="WP_143338926.1">
    <property type="nucleotide sequence ID" value="NZ_FNIN01000009.1"/>
</dbReference>
<keyword evidence="2 8" id="KW-0597">Phosphoprotein</keyword>
<evidence type="ECO:0000313" key="13">
    <source>
        <dbReference type="Proteomes" id="UP000199602"/>
    </source>
</evidence>
<dbReference type="SMART" id="SM00448">
    <property type="entry name" value="REC"/>
    <property type="match status" value="1"/>
</dbReference>
<gene>
    <name evidence="12" type="ORF">SAMN04488516_10928</name>
</gene>
<dbReference type="FunFam" id="1.10.10.10:FF:000018">
    <property type="entry name" value="DNA-binding response regulator ResD"/>
    <property type="match status" value="1"/>
</dbReference>
<dbReference type="InterPro" id="IPR036388">
    <property type="entry name" value="WH-like_DNA-bd_sf"/>
</dbReference>
<dbReference type="PROSITE" id="PS50110">
    <property type="entry name" value="RESPONSE_REGULATORY"/>
    <property type="match status" value="1"/>
</dbReference>
<evidence type="ECO:0000256" key="3">
    <source>
        <dbReference type="ARBA" id="ARBA00023012"/>
    </source>
</evidence>
<evidence type="ECO:0000256" key="1">
    <source>
        <dbReference type="ARBA" id="ARBA00013332"/>
    </source>
</evidence>
<dbReference type="PANTHER" id="PTHR48111:SF1">
    <property type="entry name" value="TWO-COMPONENT RESPONSE REGULATOR ORR33"/>
    <property type="match status" value="1"/>
</dbReference>
<evidence type="ECO:0000256" key="6">
    <source>
        <dbReference type="ARBA" id="ARBA00023163"/>
    </source>
</evidence>
<dbReference type="Proteomes" id="UP000199602">
    <property type="component" value="Unassembled WGS sequence"/>
</dbReference>
<dbReference type="GO" id="GO:0032993">
    <property type="term" value="C:protein-DNA complex"/>
    <property type="evidence" value="ECO:0007669"/>
    <property type="project" value="TreeGrafter"/>
</dbReference>
<dbReference type="PANTHER" id="PTHR48111">
    <property type="entry name" value="REGULATOR OF RPOS"/>
    <property type="match status" value="1"/>
</dbReference>
<feature type="modified residue" description="4-aspartylphosphate" evidence="8">
    <location>
        <position position="52"/>
    </location>
</feature>
<proteinExistence type="predicted"/>
<dbReference type="Gene3D" id="6.10.250.690">
    <property type="match status" value="1"/>
</dbReference>